<protein>
    <recommendedName>
        <fullName evidence="6">Major facilitator superfamily (MFS) profile domain-containing protein</fullName>
    </recommendedName>
</protein>
<name>A0AAN9W0F5_9ORTH</name>
<feature type="transmembrane region" description="Helical" evidence="5">
    <location>
        <begin position="21"/>
        <end position="37"/>
    </location>
</feature>
<feature type="transmembrane region" description="Helical" evidence="5">
    <location>
        <begin position="93"/>
        <end position="115"/>
    </location>
</feature>
<sequence length="484" mass="53584">MQASGIATGAGAKKKSRFPQYAAAVIVNVLYISYSLADTSRFEVAQSLKNYTDLNDEEKAEAMQKDMGLTFCIAGLLSFPVYGLMFEKFSRKICAYVIGVTYIINSILLLCANSYELFHVAQFFLAISAAGTTIISPIYISEIAQDDIRGALQAINVLMYNIGFLLATFVVHFFPKYSLSWVTFVPTAIVFLCFHFWLPETPIYFLRRDDTDEAGRSLQWLRGSAADVPQEIENTKAVLKATRSDSQTTTTVFQDFFQKRTLGYCAVVTVLCLTDHFSGFTATGFELEALLKTLNPNHSSANDFLQYIIYMVGNVIVILICDRKGRKTALLISTVVCAVTLIANGICYHVIQNAANPDEPKADEGFGAAKIFALIFSLVHVMSYNIGIGVLSAVVIADIFPPKMLNTQLAINGIISWPFTYVINDLFYRTVKAAIHASGAFWVYSGCCAVGALFIYKFLPETKSRPAGYLLMDNRDDVVLGRFQ</sequence>
<feature type="transmembrane region" description="Helical" evidence="5">
    <location>
        <begin position="121"/>
        <end position="140"/>
    </location>
</feature>
<dbReference type="Proteomes" id="UP001378592">
    <property type="component" value="Unassembled WGS sequence"/>
</dbReference>
<keyword evidence="3 5" id="KW-1133">Transmembrane helix</keyword>
<keyword evidence="2 5" id="KW-0812">Transmembrane</keyword>
<dbReference type="Gene3D" id="1.20.1250.20">
    <property type="entry name" value="MFS general substrate transporter like domains"/>
    <property type="match status" value="1"/>
</dbReference>
<feature type="transmembrane region" description="Helical" evidence="5">
    <location>
        <begin position="304"/>
        <end position="321"/>
    </location>
</feature>
<comment type="subcellular location">
    <subcellularLocation>
        <location evidence="1">Membrane</location>
        <topology evidence="1">Multi-pass membrane protein</topology>
    </subcellularLocation>
</comment>
<feature type="transmembrane region" description="Helical" evidence="5">
    <location>
        <begin position="434"/>
        <end position="456"/>
    </location>
</feature>
<dbReference type="InterPro" id="IPR036259">
    <property type="entry name" value="MFS_trans_sf"/>
</dbReference>
<dbReference type="PANTHER" id="PTHR48021:SF33">
    <property type="entry name" value="AT22075P-RELATED"/>
    <property type="match status" value="1"/>
</dbReference>
<evidence type="ECO:0000313" key="8">
    <source>
        <dbReference type="Proteomes" id="UP001378592"/>
    </source>
</evidence>
<feature type="transmembrane region" description="Helical" evidence="5">
    <location>
        <begin position="328"/>
        <end position="351"/>
    </location>
</feature>
<evidence type="ECO:0000256" key="5">
    <source>
        <dbReference type="SAM" id="Phobius"/>
    </source>
</evidence>
<evidence type="ECO:0000313" key="7">
    <source>
        <dbReference type="EMBL" id="KAK7869837.1"/>
    </source>
</evidence>
<feature type="transmembrane region" description="Helical" evidence="5">
    <location>
        <begin position="371"/>
        <end position="397"/>
    </location>
</feature>
<evidence type="ECO:0000259" key="6">
    <source>
        <dbReference type="PROSITE" id="PS50850"/>
    </source>
</evidence>
<feature type="transmembrane region" description="Helical" evidence="5">
    <location>
        <begin position="67"/>
        <end position="86"/>
    </location>
</feature>
<feature type="domain" description="Major facilitator superfamily (MFS) profile" evidence="6">
    <location>
        <begin position="21"/>
        <end position="463"/>
    </location>
</feature>
<feature type="transmembrane region" description="Helical" evidence="5">
    <location>
        <begin position="262"/>
        <end position="284"/>
    </location>
</feature>
<feature type="transmembrane region" description="Helical" evidence="5">
    <location>
        <begin position="409"/>
        <end position="428"/>
    </location>
</feature>
<comment type="caution">
    <text evidence="7">The sequence shown here is derived from an EMBL/GenBank/DDBJ whole genome shotgun (WGS) entry which is preliminary data.</text>
</comment>
<dbReference type="InterPro" id="IPR050549">
    <property type="entry name" value="MFS_Trehalose_Transporter"/>
</dbReference>
<dbReference type="InterPro" id="IPR020846">
    <property type="entry name" value="MFS_dom"/>
</dbReference>
<evidence type="ECO:0000256" key="1">
    <source>
        <dbReference type="ARBA" id="ARBA00004141"/>
    </source>
</evidence>
<dbReference type="EMBL" id="JAZDUA010000068">
    <property type="protein sequence ID" value="KAK7869837.1"/>
    <property type="molecule type" value="Genomic_DNA"/>
</dbReference>
<evidence type="ECO:0000256" key="4">
    <source>
        <dbReference type="ARBA" id="ARBA00023136"/>
    </source>
</evidence>
<dbReference type="AlphaFoldDB" id="A0AAN9W0F5"/>
<dbReference type="PANTHER" id="PTHR48021">
    <property type="match status" value="1"/>
</dbReference>
<dbReference type="SUPFAM" id="SSF103473">
    <property type="entry name" value="MFS general substrate transporter"/>
    <property type="match status" value="1"/>
</dbReference>
<feature type="transmembrane region" description="Helical" evidence="5">
    <location>
        <begin position="152"/>
        <end position="173"/>
    </location>
</feature>
<reference evidence="7 8" key="1">
    <citation type="submission" date="2024-03" db="EMBL/GenBank/DDBJ databases">
        <title>The genome assembly and annotation of the cricket Gryllus longicercus Weissman &amp; Gray.</title>
        <authorList>
            <person name="Szrajer S."/>
            <person name="Gray D."/>
            <person name="Ylla G."/>
        </authorList>
    </citation>
    <scope>NUCLEOTIDE SEQUENCE [LARGE SCALE GENOMIC DNA]</scope>
    <source>
        <strain evidence="7">DAG 2021-001</strain>
        <tissue evidence="7">Whole body minus gut</tissue>
    </source>
</reference>
<proteinExistence type="predicted"/>
<dbReference type="GO" id="GO:0022857">
    <property type="term" value="F:transmembrane transporter activity"/>
    <property type="evidence" value="ECO:0007669"/>
    <property type="project" value="InterPro"/>
</dbReference>
<dbReference type="PROSITE" id="PS50850">
    <property type="entry name" value="MFS"/>
    <property type="match status" value="1"/>
</dbReference>
<evidence type="ECO:0000256" key="3">
    <source>
        <dbReference type="ARBA" id="ARBA00022989"/>
    </source>
</evidence>
<evidence type="ECO:0000256" key="2">
    <source>
        <dbReference type="ARBA" id="ARBA00022692"/>
    </source>
</evidence>
<gene>
    <name evidence="7" type="ORF">R5R35_008054</name>
</gene>
<keyword evidence="8" id="KW-1185">Reference proteome</keyword>
<organism evidence="7 8">
    <name type="scientific">Gryllus longicercus</name>
    <dbReference type="NCBI Taxonomy" id="2509291"/>
    <lineage>
        <taxon>Eukaryota</taxon>
        <taxon>Metazoa</taxon>
        <taxon>Ecdysozoa</taxon>
        <taxon>Arthropoda</taxon>
        <taxon>Hexapoda</taxon>
        <taxon>Insecta</taxon>
        <taxon>Pterygota</taxon>
        <taxon>Neoptera</taxon>
        <taxon>Polyneoptera</taxon>
        <taxon>Orthoptera</taxon>
        <taxon>Ensifera</taxon>
        <taxon>Gryllidea</taxon>
        <taxon>Grylloidea</taxon>
        <taxon>Gryllidae</taxon>
        <taxon>Gryllinae</taxon>
        <taxon>Gryllus</taxon>
    </lineage>
</organism>
<feature type="transmembrane region" description="Helical" evidence="5">
    <location>
        <begin position="179"/>
        <end position="198"/>
    </location>
</feature>
<dbReference type="GO" id="GO:0016020">
    <property type="term" value="C:membrane"/>
    <property type="evidence" value="ECO:0007669"/>
    <property type="project" value="UniProtKB-SubCell"/>
</dbReference>
<dbReference type="Pfam" id="PF00083">
    <property type="entry name" value="Sugar_tr"/>
    <property type="match status" value="1"/>
</dbReference>
<accession>A0AAN9W0F5</accession>
<dbReference type="InterPro" id="IPR005828">
    <property type="entry name" value="MFS_sugar_transport-like"/>
</dbReference>
<keyword evidence="4 5" id="KW-0472">Membrane</keyword>